<dbReference type="GO" id="GO:0005886">
    <property type="term" value="C:plasma membrane"/>
    <property type="evidence" value="ECO:0007669"/>
    <property type="project" value="TreeGrafter"/>
</dbReference>
<name>A0AAV1GWL7_XYRNO</name>
<keyword evidence="5 9" id="KW-0732">Signal</keyword>
<dbReference type="SUPFAM" id="SSF55816">
    <property type="entry name" value="5'-nucleotidase (syn. UDP-sugar hydrolase), C-terminal domain"/>
    <property type="match status" value="1"/>
</dbReference>
<feature type="domain" description="Calcineurin-like phosphoesterase" evidence="10">
    <location>
        <begin position="35"/>
        <end position="248"/>
    </location>
</feature>
<dbReference type="GO" id="GO:0006196">
    <property type="term" value="P:AMP catabolic process"/>
    <property type="evidence" value="ECO:0007669"/>
    <property type="project" value="TreeGrafter"/>
</dbReference>
<dbReference type="FunFam" id="3.90.780.10:FF:000001">
    <property type="entry name" value="NT5E isoform 3"/>
    <property type="match status" value="1"/>
</dbReference>
<proteinExistence type="inferred from homology"/>
<dbReference type="PRINTS" id="PR01607">
    <property type="entry name" value="APYRASEFAMLY"/>
</dbReference>
<comment type="catalytic activity">
    <reaction evidence="1">
        <text>a ribonucleoside 5'-phosphate + H2O = a ribonucleoside + phosphate</text>
        <dbReference type="Rhea" id="RHEA:12484"/>
        <dbReference type="ChEBI" id="CHEBI:15377"/>
        <dbReference type="ChEBI" id="CHEBI:18254"/>
        <dbReference type="ChEBI" id="CHEBI:43474"/>
        <dbReference type="ChEBI" id="CHEBI:58043"/>
        <dbReference type="EC" id="3.1.3.5"/>
    </reaction>
</comment>
<dbReference type="InterPro" id="IPR006179">
    <property type="entry name" value="5_nucleotidase/apyrase"/>
</dbReference>
<keyword evidence="6 9" id="KW-0547">Nucleotide-binding</keyword>
<evidence type="ECO:0000256" key="2">
    <source>
        <dbReference type="ARBA" id="ARBA00006654"/>
    </source>
</evidence>
<accession>A0AAV1GWL7</accession>
<dbReference type="Gene3D" id="3.60.21.10">
    <property type="match status" value="1"/>
</dbReference>
<dbReference type="GO" id="GO:0046872">
    <property type="term" value="F:metal ion binding"/>
    <property type="evidence" value="ECO:0007669"/>
    <property type="project" value="UniProtKB-KW"/>
</dbReference>
<reference evidence="12" key="1">
    <citation type="submission" date="2023-08" db="EMBL/GenBank/DDBJ databases">
        <authorList>
            <person name="Alioto T."/>
            <person name="Alioto T."/>
            <person name="Gomez Garrido J."/>
        </authorList>
    </citation>
    <scope>NUCLEOTIDE SEQUENCE</scope>
</reference>
<evidence type="ECO:0000313" key="13">
    <source>
        <dbReference type="Proteomes" id="UP001178508"/>
    </source>
</evidence>
<evidence type="ECO:0000256" key="8">
    <source>
        <dbReference type="ARBA" id="ARBA00029793"/>
    </source>
</evidence>
<dbReference type="GO" id="GO:0008253">
    <property type="term" value="F:5'-nucleotidase activity"/>
    <property type="evidence" value="ECO:0007669"/>
    <property type="project" value="UniProtKB-EC"/>
</dbReference>
<dbReference type="InterPro" id="IPR006146">
    <property type="entry name" value="5'-Nucleotdase_CS"/>
</dbReference>
<evidence type="ECO:0000256" key="9">
    <source>
        <dbReference type="RuleBase" id="RU362119"/>
    </source>
</evidence>
<dbReference type="SUPFAM" id="SSF56300">
    <property type="entry name" value="Metallo-dependent phosphatases"/>
    <property type="match status" value="1"/>
</dbReference>
<evidence type="ECO:0000259" key="11">
    <source>
        <dbReference type="Pfam" id="PF02872"/>
    </source>
</evidence>
<dbReference type="Pfam" id="PF02872">
    <property type="entry name" value="5_nucleotid_C"/>
    <property type="match status" value="1"/>
</dbReference>
<evidence type="ECO:0000256" key="5">
    <source>
        <dbReference type="ARBA" id="ARBA00022729"/>
    </source>
</evidence>
<evidence type="ECO:0000313" key="12">
    <source>
        <dbReference type="EMBL" id="CAJ1077730.1"/>
    </source>
</evidence>
<dbReference type="InterPro" id="IPR008334">
    <property type="entry name" value="5'-Nucleotdase_C"/>
</dbReference>
<dbReference type="Pfam" id="PF00149">
    <property type="entry name" value="Metallophos"/>
    <property type="match status" value="1"/>
</dbReference>
<dbReference type="InterPro" id="IPR029052">
    <property type="entry name" value="Metallo-depent_PP-like"/>
</dbReference>
<comment type="similarity">
    <text evidence="2 9">Belongs to the 5'-nucleotidase family.</text>
</comment>
<evidence type="ECO:0000256" key="6">
    <source>
        <dbReference type="ARBA" id="ARBA00022741"/>
    </source>
</evidence>
<evidence type="ECO:0000256" key="1">
    <source>
        <dbReference type="ARBA" id="ARBA00000815"/>
    </source>
</evidence>
<gene>
    <name evidence="12" type="ORF">XNOV1_A017927</name>
</gene>
<dbReference type="PANTHER" id="PTHR11575:SF24">
    <property type="entry name" value="5'-NUCLEOTIDASE"/>
    <property type="match status" value="1"/>
</dbReference>
<feature type="domain" description="5'-Nucleotidase C-terminal" evidence="11">
    <location>
        <begin position="342"/>
        <end position="517"/>
    </location>
</feature>
<dbReference type="GO" id="GO:0000166">
    <property type="term" value="F:nucleotide binding"/>
    <property type="evidence" value="ECO:0007669"/>
    <property type="project" value="UniProtKB-KW"/>
</dbReference>
<dbReference type="InterPro" id="IPR004843">
    <property type="entry name" value="Calcineurin-like_PHP"/>
</dbReference>
<dbReference type="Proteomes" id="UP001178508">
    <property type="component" value="Chromosome 17"/>
</dbReference>
<dbReference type="FunFam" id="3.60.21.10:FF:000020">
    <property type="entry name" value="NT5E isoform 4"/>
    <property type="match status" value="1"/>
</dbReference>
<sequence>MDPMRTERSALPLFFLPLLLLALSVSSVAAWDLVLLHTNDVHARVEETSKHSGKCGGSGGCFAGVARRATMIKRIRTSESNVLLLDAGDQFQGTVWFNYYKGAEAAYFMNKLQYDAMVFGNHEFDNGVDGLMKPFMEKIKCPLLSANIKADATLAPTFGHSYLPYKILTVGGESVGVVGYTSQETPALSQPGPHLKFEDEVSSLQLQVDKLQTLGVNKIIALGHSGFTMDQEIAKKVRGVDVVIGGHTNTFLFTGTPPSIEVPAGPYPFMVKSDDGRQVPVVQAYAFGKYLGYLKVTFDGAGNVVKTTGNPILLDSSIPQDPEVLADVEDWKKNLANYSSEVVGKTLVFLDGTTEECRFRECNLGNLICDAMLDNNIKFSDGVQWNHVSACIFNGGGVRTSIDERTRNGSITMEDLLSVLPFGGTFDVVQLKGSTLRKAFEHSVRRYGQSTGEFLQVSGIHVEFDLSKPPGNRVKSLDILCTKCRVPKYEAVDDEMIYKVVLTSYMVTGGDGFSMIKDEILKHDSGDLDISVVSKYIRLRKKVYTSVEGRIKIFNSAFGLRGQTTPLVLLVSLGLLWTFFGNL</sequence>
<dbReference type="PROSITE" id="PS00785">
    <property type="entry name" value="5_NUCLEOTIDASE_1"/>
    <property type="match status" value="1"/>
</dbReference>
<dbReference type="Gene3D" id="3.90.780.10">
    <property type="entry name" value="5'-Nucleotidase, C-terminal domain"/>
    <property type="match status" value="1"/>
</dbReference>
<keyword evidence="4" id="KW-0479">Metal-binding</keyword>
<dbReference type="InterPro" id="IPR036907">
    <property type="entry name" value="5'-Nucleotdase_C_sf"/>
</dbReference>
<dbReference type="CDD" id="cd07409">
    <property type="entry name" value="MPP_CD73_N"/>
    <property type="match status" value="1"/>
</dbReference>
<keyword evidence="7 9" id="KW-0378">Hydrolase</keyword>
<keyword evidence="13" id="KW-1185">Reference proteome</keyword>
<feature type="signal peptide" evidence="9">
    <location>
        <begin position="1"/>
        <end position="30"/>
    </location>
</feature>
<evidence type="ECO:0000256" key="4">
    <source>
        <dbReference type="ARBA" id="ARBA00022723"/>
    </source>
</evidence>
<dbReference type="PANTHER" id="PTHR11575">
    <property type="entry name" value="5'-NUCLEOTIDASE-RELATED"/>
    <property type="match status" value="1"/>
</dbReference>
<organism evidence="12 13">
    <name type="scientific">Xyrichtys novacula</name>
    <name type="common">Pearly razorfish</name>
    <name type="synonym">Hemipteronotus novacula</name>
    <dbReference type="NCBI Taxonomy" id="13765"/>
    <lineage>
        <taxon>Eukaryota</taxon>
        <taxon>Metazoa</taxon>
        <taxon>Chordata</taxon>
        <taxon>Craniata</taxon>
        <taxon>Vertebrata</taxon>
        <taxon>Euteleostomi</taxon>
        <taxon>Actinopterygii</taxon>
        <taxon>Neopterygii</taxon>
        <taxon>Teleostei</taxon>
        <taxon>Neoteleostei</taxon>
        <taxon>Acanthomorphata</taxon>
        <taxon>Eupercaria</taxon>
        <taxon>Labriformes</taxon>
        <taxon>Labridae</taxon>
        <taxon>Xyrichtys</taxon>
    </lineage>
</organism>
<dbReference type="EMBL" id="OY660880">
    <property type="protein sequence ID" value="CAJ1077730.1"/>
    <property type="molecule type" value="Genomic_DNA"/>
</dbReference>
<dbReference type="EC" id="3.1.3.5" evidence="3"/>
<dbReference type="AlphaFoldDB" id="A0AAV1GWL7"/>
<evidence type="ECO:0000256" key="3">
    <source>
        <dbReference type="ARBA" id="ARBA00012643"/>
    </source>
</evidence>
<evidence type="ECO:0000259" key="10">
    <source>
        <dbReference type="Pfam" id="PF00149"/>
    </source>
</evidence>
<protein>
    <recommendedName>
        <fullName evidence="3">5'-nucleotidase</fullName>
        <ecNumber evidence="3">3.1.3.5</ecNumber>
    </recommendedName>
    <alternativeName>
        <fullName evidence="8">Ecto-5'-nucleotidase</fullName>
    </alternativeName>
</protein>
<evidence type="ECO:0000256" key="7">
    <source>
        <dbReference type="ARBA" id="ARBA00022801"/>
    </source>
</evidence>
<feature type="chain" id="PRO_5043093508" description="5'-nucleotidase" evidence="9">
    <location>
        <begin position="31"/>
        <end position="583"/>
    </location>
</feature>